<dbReference type="AlphaFoldDB" id="A0A1L0ACP3"/>
<comment type="function">
    <text evidence="4">Part of the outer membrane protein assembly complex, which is involved in assembly and insertion of beta-barrel proteins into the outer membrane.</text>
</comment>
<dbReference type="Pfam" id="PF13360">
    <property type="entry name" value="PQQ_2"/>
    <property type="match status" value="1"/>
</dbReference>
<dbReference type="RefSeq" id="WP_075517921.1">
    <property type="nucleotide sequence ID" value="NZ_FPLD01000011.1"/>
</dbReference>
<dbReference type="PROSITE" id="PS51257">
    <property type="entry name" value="PROKAR_LIPOPROTEIN"/>
    <property type="match status" value="1"/>
</dbReference>
<evidence type="ECO:0000256" key="4">
    <source>
        <dbReference type="HAMAP-Rule" id="MF_00923"/>
    </source>
</evidence>
<dbReference type="PANTHER" id="PTHR34512">
    <property type="entry name" value="CELL SURFACE PROTEIN"/>
    <property type="match status" value="1"/>
</dbReference>
<accession>A0A1L0ACP3</accession>
<evidence type="ECO:0000313" key="6">
    <source>
        <dbReference type="EMBL" id="SGY84323.1"/>
    </source>
</evidence>
<dbReference type="Gene3D" id="2.130.10.10">
    <property type="entry name" value="YVTN repeat-like/Quinoprotein amine dehydrogenase"/>
    <property type="match status" value="1"/>
</dbReference>
<protein>
    <recommendedName>
        <fullName evidence="4">Outer membrane protein assembly factor BamB</fullName>
    </recommendedName>
</protein>
<keyword evidence="4" id="KW-0449">Lipoprotein</keyword>
<dbReference type="GO" id="GO:0009279">
    <property type="term" value="C:cell outer membrane"/>
    <property type="evidence" value="ECO:0007669"/>
    <property type="project" value="UniProtKB-SubCell"/>
</dbReference>
<reference evidence="6 7" key="1">
    <citation type="submission" date="2016-11" db="EMBL/GenBank/DDBJ databases">
        <authorList>
            <person name="Jaros S."/>
            <person name="Januszkiewicz K."/>
            <person name="Wedrychowicz H."/>
        </authorList>
    </citation>
    <scope>NUCLEOTIDE SEQUENCE [LARGE SCALE GENOMIC DNA]</scope>
    <source>
        <strain evidence="6">NVI 5450</strain>
    </source>
</reference>
<evidence type="ECO:0000256" key="2">
    <source>
        <dbReference type="ARBA" id="ARBA00023136"/>
    </source>
</evidence>
<evidence type="ECO:0000259" key="5">
    <source>
        <dbReference type="Pfam" id="PF13360"/>
    </source>
</evidence>
<feature type="domain" description="Pyrrolo-quinoline quinone repeat" evidence="5">
    <location>
        <begin position="77"/>
        <end position="321"/>
    </location>
</feature>
<keyword evidence="2 4" id="KW-0472">Membrane</keyword>
<dbReference type="HAMAP" id="MF_00923">
    <property type="entry name" value="OM_assembly_BamB"/>
    <property type="match status" value="1"/>
</dbReference>
<dbReference type="InterPro" id="IPR015943">
    <property type="entry name" value="WD40/YVTN_repeat-like_dom_sf"/>
</dbReference>
<dbReference type="SMART" id="SM00564">
    <property type="entry name" value="PQQ"/>
    <property type="match status" value="7"/>
</dbReference>
<dbReference type="InterPro" id="IPR011047">
    <property type="entry name" value="Quinoprotein_ADH-like_sf"/>
</dbReference>
<proteinExistence type="inferred from homology"/>
<comment type="subunit">
    <text evidence="4">Part of the Bam complex.</text>
</comment>
<keyword evidence="4" id="KW-0564">Palmitate</keyword>
<comment type="subcellular location">
    <subcellularLocation>
        <location evidence="4">Cell outer membrane</location>
        <topology evidence="4">Lipid-anchor</topology>
    </subcellularLocation>
</comment>
<comment type="similarity">
    <text evidence="4">Belongs to the BamB family.</text>
</comment>
<evidence type="ECO:0000256" key="1">
    <source>
        <dbReference type="ARBA" id="ARBA00022729"/>
    </source>
</evidence>
<dbReference type="NCBIfam" id="TIGR03300">
    <property type="entry name" value="assembly_YfgL"/>
    <property type="match status" value="1"/>
</dbReference>
<gene>
    <name evidence="4" type="primary">bamB</name>
    <name evidence="6" type="ORF">NVI5450_0379</name>
</gene>
<dbReference type="GO" id="GO:0051205">
    <property type="term" value="P:protein insertion into membrane"/>
    <property type="evidence" value="ECO:0007669"/>
    <property type="project" value="UniProtKB-UniRule"/>
</dbReference>
<dbReference type="EMBL" id="FPLD01000011">
    <property type="protein sequence ID" value="SGY84323.1"/>
    <property type="molecule type" value="Genomic_DNA"/>
</dbReference>
<keyword evidence="3 4" id="KW-0998">Cell outer membrane</keyword>
<dbReference type="InterPro" id="IPR017687">
    <property type="entry name" value="BamB"/>
</dbReference>
<keyword evidence="1 4" id="KW-0732">Signal</keyword>
<dbReference type="InterPro" id="IPR002372">
    <property type="entry name" value="PQQ_rpt_dom"/>
</dbReference>
<evidence type="ECO:0000313" key="7">
    <source>
        <dbReference type="Proteomes" id="UP000183794"/>
    </source>
</evidence>
<dbReference type="InterPro" id="IPR018391">
    <property type="entry name" value="PQQ_b-propeller_rpt"/>
</dbReference>
<organism evidence="6 7">
    <name type="scientific">Moritella viscosa</name>
    <dbReference type="NCBI Taxonomy" id="80854"/>
    <lineage>
        <taxon>Bacteria</taxon>
        <taxon>Pseudomonadati</taxon>
        <taxon>Pseudomonadota</taxon>
        <taxon>Gammaproteobacteria</taxon>
        <taxon>Alteromonadales</taxon>
        <taxon>Moritellaceae</taxon>
        <taxon>Moritella</taxon>
    </lineage>
</organism>
<dbReference type="Proteomes" id="UP000183794">
    <property type="component" value="Unassembled WGS sequence"/>
</dbReference>
<name>A0A1L0ACP3_9GAMM</name>
<dbReference type="SUPFAM" id="SSF50998">
    <property type="entry name" value="Quinoprotein alcohol dehydrogenase-like"/>
    <property type="match status" value="1"/>
</dbReference>
<dbReference type="PANTHER" id="PTHR34512:SF30">
    <property type="entry name" value="OUTER MEMBRANE PROTEIN ASSEMBLY FACTOR BAMB"/>
    <property type="match status" value="1"/>
</dbReference>
<dbReference type="NCBIfam" id="NF008351">
    <property type="entry name" value="PRK11138.1"/>
    <property type="match status" value="1"/>
</dbReference>
<dbReference type="OrthoDB" id="5173551at2"/>
<evidence type="ECO:0000256" key="3">
    <source>
        <dbReference type="ARBA" id="ARBA00023237"/>
    </source>
</evidence>
<dbReference type="GO" id="GO:0043165">
    <property type="term" value="P:Gram-negative-bacterium-type cell outer membrane assembly"/>
    <property type="evidence" value="ECO:0007669"/>
    <property type="project" value="UniProtKB-UniRule"/>
</dbReference>
<sequence length="396" mass="42920">MTNKLRTFTAAAVFSVFLQGCSLFSNDEDVYSPLPVIQAEFAPEIEWRKSIGSGVGEYYSQTRTLLVNDQIFAASRAGLVKALDPISGDEIWTQDLSEQAVFNRFDDSDDALLSGGIAAGYGMVFVGSENAVLFALNDKTGEVIWQVETDGEVIASPVVDEGLVIIQTGSGSLVGFDVQTGEQRWIQSSELPALTLRGNNSPITTNGAAIYGRSDGKLAAVFLANGRLIWEVNVAKPKGANDIDRLVDVNGQAVARGSDVYTSAFNGELMAIELRSGKVLWKRVYASVKDLTVAGFELFLTDTEGRIHAIDRRNGLTLWSQNRLALRGVTAPVVSGNNIVVGDKEGYLHWLDRKTGKLVAQQLIDSDGLFSKALNSEKYLYVQSRSGELVAVKKPI</sequence>